<comment type="caution">
    <text evidence="2">The sequence shown here is derived from an EMBL/GenBank/DDBJ whole genome shotgun (WGS) entry which is preliminary data.</text>
</comment>
<organism evidence="2 3">
    <name type="scientific">Candidatus Fervidibacter sacchari</name>
    <dbReference type="NCBI Taxonomy" id="1448929"/>
    <lineage>
        <taxon>Bacteria</taxon>
        <taxon>Candidatus Fervidibacterota</taxon>
        <taxon>Candidatus Fervidibacter</taxon>
    </lineage>
</organism>
<dbReference type="RefSeq" id="WP_259100601.1">
    <property type="nucleotide sequence ID" value="NZ_CP130454.1"/>
</dbReference>
<accession>A0ABT2ERS8</accession>
<keyword evidence="3" id="KW-1185">Reference proteome</keyword>
<sequence length="69" mass="7462">MGETKRALDVPMLWRVLGVIGLVAAIVLWLYAYFTPGRQDSAVSVGTAFFSSGVILLVGTHLLSVLQQK</sequence>
<name>A0ABT2ERS8_9BACT</name>
<feature type="transmembrane region" description="Helical" evidence="1">
    <location>
        <begin position="46"/>
        <end position="66"/>
    </location>
</feature>
<keyword evidence="1" id="KW-1133">Transmembrane helix</keyword>
<keyword evidence="1" id="KW-0812">Transmembrane</keyword>
<gene>
    <name evidence="2" type="ORF">M2350_003091</name>
</gene>
<evidence type="ECO:0000256" key="1">
    <source>
        <dbReference type="SAM" id="Phobius"/>
    </source>
</evidence>
<keyword evidence="1" id="KW-0472">Membrane</keyword>
<reference evidence="2 3" key="1">
    <citation type="submission" date="2022-08" db="EMBL/GenBank/DDBJ databases">
        <title>Bacterial and archaeal communities from various locations to study Microbial Dark Matter (Phase II).</title>
        <authorList>
            <person name="Stepanauskas R."/>
        </authorList>
    </citation>
    <scope>NUCLEOTIDE SEQUENCE [LARGE SCALE GENOMIC DNA]</scope>
    <source>
        <strain evidence="2 3">PD1</strain>
    </source>
</reference>
<feature type="transmembrane region" description="Helical" evidence="1">
    <location>
        <begin position="12"/>
        <end position="34"/>
    </location>
</feature>
<evidence type="ECO:0000313" key="3">
    <source>
        <dbReference type="Proteomes" id="UP001204798"/>
    </source>
</evidence>
<dbReference type="EMBL" id="JANUCP010000006">
    <property type="protein sequence ID" value="MCS3920656.1"/>
    <property type="molecule type" value="Genomic_DNA"/>
</dbReference>
<proteinExistence type="predicted"/>
<dbReference type="Proteomes" id="UP001204798">
    <property type="component" value="Unassembled WGS sequence"/>
</dbReference>
<protein>
    <submittedName>
        <fullName evidence="2">Uncharacterized protein</fullName>
    </submittedName>
</protein>
<evidence type="ECO:0000313" key="2">
    <source>
        <dbReference type="EMBL" id="MCS3920656.1"/>
    </source>
</evidence>